<accession>A0ABC9TXY2</accession>
<evidence type="ECO:0000256" key="1">
    <source>
        <dbReference type="ARBA" id="ARBA00009023"/>
    </source>
</evidence>
<evidence type="ECO:0000313" key="5">
    <source>
        <dbReference type="EMBL" id="ERI77025.1"/>
    </source>
</evidence>
<dbReference type="Pfam" id="PF03480">
    <property type="entry name" value="DctP"/>
    <property type="match status" value="1"/>
</dbReference>
<dbReference type="NCBIfam" id="TIGR00787">
    <property type="entry name" value="dctP"/>
    <property type="match status" value="1"/>
</dbReference>
<dbReference type="AlphaFoldDB" id="A0ABC9TXY2"/>
<dbReference type="EMBL" id="AWSU01000170">
    <property type="protein sequence ID" value="ERI77025.1"/>
    <property type="molecule type" value="Genomic_DNA"/>
</dbReference>
<dbReference type="Gene3D" id="3.40.190.170">
    <property type="entry name" value="Bacterial extracellular solute-binding protein, family 7"/>
    <property type="match status" value="1"/>
</dbReference>
<keyword evidence="5" id="KW-0675">Receptor</keyword>
<dbReference type="InterPro" id="IPR038404">
    <property type="entry name" value="TRAP_DctP_sf"/>
</dbReference>
<dbReference type="PANTHER" id="PTHR33376">
    <property type="match status" value="1"/>
</dbReference>
<evidence type="ECO:0000256" key="4">
    <source>
        <dbReference type="SAM" id="SignalP"/>
    </source>
</evidence>
<dbReference type="CDD" id="cd13603">
    <property type="entry name" value="PBP2_TRAP_Siap_TeaA_like"/>
    <property type="match status" value="1"/>
</dbReference>
<dbReference type="PANTHER" id="PTHR33376:SF7">
    <property type="entry name" value="C4-DICARBOXYLATE-BINDING PROTEIN DCTB"/>
    <property type="match status" value="1"/>
</dbReference>
<evidence type="ECO:0000256" key="2">
    <source>
        <dbReference type="ARBA" id="ARBA00022448"/>
    </source>
</evidence>
<feature type="signal peptide" evidence="4">
    <location>
        <begin position="1"/>
        <end position="32"/>
    </location>
</feature>
<dbReference type="InterPro" id="IPR018389">
    <property type="entry name" value="DctP_fam"/>
</dbReference>
<comment type="caution">
    <text evidence="5">The sequence shown here is derived from an EMBL/GenBank/DDBJ whole genome shotgun (WGS) entry which is preliminary data.</text>
</comment>
<feature type="chain" id="PRO_5044743608" evidence="4">
    <location>
        <begin position="33"/>
        <end position="370"/>
    </location>
</feature>
<dbReference type="InterPro" id="IPR004682">
    <property type="entry name" value="TRAP_DctP"/>
</dbReference>
<dbReference type="Proteomes" id="UP000016491">
    <property type="component" value="Unassembled WGS sequence"/>
</dbReference>
<name>A0ABC9TXY2_CLOSY</name>
<protein>
    <submittedName>
        <fullName evidence="5">TRAP transporter solute receptor, DctP family</fullName>
    </submittedName>
</protein>
<gene>
    <name evidence="5" type="ORF">CLOSYM_02256</name>
</gene>
<keyword evidence="2" id="KW-0813">Transport</keyword>
<sequence>MGKSKLKEDYIMRRVKKAAALTLAAAMVFSLAGCGRNAGNQTGKAQGAAAGSGENAAGSLEAGSGQVTIKIGHVEAEDRSTHQALVKYFKQAVEEKSGGTIKVEIYPNSALGGDSELTESVAMGTLQAALPSTSVLVSYSPEFGIMDMPWLFDKAESAFAAMDGDMGNYFNEKLETVGIHCLGYSYNGLRSMTNNVRPITKPEDLKGLKMRVMENQVFIDFFNTLGASATPMSFNELFTGLQQNTVDGQENPPSLIYASRLQEVQKYLSVTEHVNNFLGFIINKNFYDGLSQEQQQIVTEAAAEFVKQQRQMELQDTQVYIDKLKESGMQVNTLTPEEKTAFKEALAPMYEKYKAEFGEEIFSMAEEYGQ</sequence>
<dbReference type="NCBIfam" id="NF037995">
    <property type="entry name" value="TRAP_S1"/>
    <property type="match status" value="1"/>
</dbReference>
<keyword evidence="3 4" id="KW-0732">Signal</keyword>
<comment type="similarity">
    <text evidence="1">Belongs to the bacterial solute-binding protein 7 family.</text>
</comment>
<dbReference type="PIRSF" id="PIRSF006470">
    <property type="entry name" value="DctB"/>
    <property type="match status" value="1"/>
</dbReference>
<proteinExistence type="inferred from homology"/>
<reference evidence="5 6" key="1">
    <citation type="submission" date="2013-07" db="EMBL/GenBank/DDBJ databases">
        <authorList>
            <person name="Weinstock G."/>
            <person name="Sodergren E."/>
            <person name="Wylie T."/>
            <person name="Fulton L."/>
            <person name="Fulton R."/>
            <person name="Fronick C."/>
            <person name="O'Laughlin M."/>
            <person name="Godfrey J."/>
            <person name="Miner T."/>
            <person name="Herter B."/>
            <person name="Appelbaum E."/>
            <person name="Cordes M."/>
            <person name="Lek S."/>
            <person name="Wollam A."/>
            <person name="Pepin K.H."/>
            <person name="Palsikar V.B."/>
            <person name="Mitreva M."/>
            <person name="Wilson R.K."/>
        </authorList>
    </citation>
    <scope>NUCLEOTIDE SEQUENCE [LARGE SCALE GENOMIC DNA]</scope>
    <source>
        <strain evidence="5 6">ATCC 14940</strain>
    </source>
</reference>
<organism evidence="5 6">
    <name type="scientific">[Clostridium] symbiosum ATCC 14940</name>
    <dbReference type="NCBI Taxonomy" id="411472"/>
    <lineage>
        <taxon>Bacteria</taxon>
        <taxon>Bacillati</taxon>
        <taxon>Bacillota</taxon>
        <taxon>Clostridia</taxon>
        <taxon>Lachnospirales</taxon>
        <taxon>Lachnospiraceae</taxon>
        <taxon>Otoolea</taxon>
    </lineage>
</organism>
<evidence type="ECO:0000256" key="3">
    <source>
        <dbReference type="ARBA" id="ARBA00022729"/>
    </source>
</evidence>
<evidence type="ECO:0000313" key="6">
    <source>
        <dbReference type="Proteomes" id="UP000016491"/>
    </source>
</evidence>
<dbReference type="PROSITE" id="PS51257">
    <property type="entry name" value="PROKAR_LIPOPROTEIN"/>
    <property type="match status" value="1"/>
</dbReference>